<evidence type="ECO:0000313" key="5">
    <source>
        <dbReference type="Proteomes" id="UP001156140"/>
    </source>
</evidence>
<dbReference type="Pfam" id="PF07364">
    <property type="entry name" value="DUF1485"/>
    <property type="match status" value="1"/>
</dbReference>
<dbReference type="AlphaFoldDB" id="A0AA41QNL2"/>
<evidence type="ECO:0000259" key="3">
    <source>
        <dbReference type="Pfam" id="PF07364"/>
    </source>
</evidence>
<keyword evidence="1" id="KW-0479">Metal-binding</keyword>
<dbReference type="GO" id="GO:0046872">
    <property type="term" value="F:metal ion binding"/>
    <property type="evidence" value="ECO:0007669"/>
    <property type="project" value="UniProtKB-KW"/>
</dbReference>
<organism evidence="4 5">
    <name type="scientific">Paradevosia shaoguanensis</name>
    <dbReference type="NCBI Taxonomy" id="1335043"/>
    <lineage>
        <taxon>Bacteria</taxon>
        <taxon>Pseudomonadati</taxon>
        <taxon>Pseudomonadota</taxon>
        <taxon>Alphaproteobacteria</taxon>
        <taxon>Hyphomicrobiales</taxon>
        <taxon>Devosiaceae</taxon>
        <taxon>Paradevosia</taxon>
    </lineage>
</organism>
<comment type="function">
    <text evidence="1">Involved in peptidolytic degradation of cyclic heptapeptide hepatotoxin microcystin (MC).</text>
</comment>
<keyword evidence="1" id="KW-0378">Hydrolase</keyword>
<sequence length="483" mass="52297">MRIAVGGLHVECCTFNPVKVTEKDFVIWRGDEMLSQPYFSVLNEYKAEYLPTFYARAVPGGPIARETYENFKADLLARMKASLPLDGVYLAMHGASFVDGMEDAEGDWLTAVRDVVGPDCVIAVSYDLHGNVSQKILDAIDIFSTYRTAPHIDVRETQLRSLKMLHRALTTGERPLIAWVKVPMLMGGERTSTFYEPAKSIYESLPELDALPGIWDASLQVGYRSADEPRATACSVFTGTDKAVLEAEATKLASRYWNVRHACVFPTRTGGVEEGVALAKTSATHPVILADSGDNPTAGGVGDRSNVLAEVLRQGLDGVIVAGITDPSATDKAYAAGVGAKLDFEIGGTLDPSSGKIKMAAEVVLLSPTNEPLEREAVIRIGGVVVVLAARRRPYHNIADFKRLGLDPAGAKTLLVKSGYLSPELAPLANPNFMILSEGAVNQNHITQGQRNRMLTPTYPWVQDLQWSPAVALSKRSLARLGA</sequence>
<proteinExistence type="inferred from homology"/>
<gene>
    <name evidence="4" type="ORF">ML536_13935</name>
</gene>
<evidence type="ECO:0000313" key="4">
    <source>
        <dbReference type="EMBL" id="MCI0127924.1"/>
    </source>
</evidence>
<comment type="caution">
    <text evidence="4">The sequence shown here is derived from an EMBL/GenBank/DDBJ whole genome shotgun (WGS) entry which is preliminary data.</text>
</comment>
<dbReference type="Proteomes" id="UP001156140">
    <property type="component" value="Unassembled WGS sequence"/>
</dbReference>
<dbReference type="Pfam" id="PF07171">
    <property type="entry name" value="MlrC_C"/>
    <property type="match status" value="1"/>
</dbReference>
<dbReference type="GO" id="GO:0008237">
    <property type="term" value="F:metallopeptidase activity"/>
    <property type="evidence" value="ECO:0007669"/>
    <property type="project" value="UniProtKB-KW"/>
</dbReference>
<comment type="cofactor">
    <cofactor evidence="1">
        <name>Zn(2+)</name>
        <dbReference type="ChEBI" id="CHEBI:29105"/>
    </cofactor>
    <text evidence="1">Binds 1 zinc ion per subunit.</text>
</comment>
<evidence type="ECO:0000259" key="2">
    <source>
        <dbReference type="Pfam" id="PF07171"/>
    </source>
</evidence>
<evidence type="ECO:0000256" key="1">
    <source>
        <dbReference type="PIRNR" id="PIRNR012702"/>
    </source>
</evidence>
<dbReference type="PIRSF" id="PIRSF012702">
    <property type="entry name" value="UCP012702"/>
    <property type="match status" value="1"/>
</dbReference>
<feature type="domain" description="Microcystin LR degradation protein MlrC C-terminal" evidence="2">
    <location>
        <begin position="289"/>
        <end position="444"/>
    </location>
</feature>
<keyword evidence="1" id="KW-0482">Metalloprotease</keyword>
<feature type="domain" description="Microcystin LR degradation protein MlrC N-terminal" evidence="3">
    <location>
        <begin position="2"/>
        <end position="279"/>
    </location>
</feature>
<reference evidence="4" key="1">
    <citation type="submission" date="2022-03" db="EMBL/GenBank/DDBJ databases">
        <title>The complete genome sequence of a Methyloterrigena soli.</title>
        <authorList>
            <person name="Zi Z."/>
        </authorList>
    </citation>
    <scope>NUCLEOTIDE SEQUENCE</scope>
    <source>
        <strain evidence="4">M48</strain>
    </source>
</reference>
<dbReference type="InterPro" id="IPR015995">
    <property type="entry name" value="MlrC_N"/>
</dbReference>
<protein>
    <recommendedName>
        <fullName evidence="1">Microcystinase C</fullName>
        <shortName evidence="1">MlrC</shortName>
    </recommendedName>
</protein>
<dbReference type="InterPro" id="IPR009197">
    <property type="entry name" value="MlrC"/>
</dbReference>
<accession>A0AA41QNL2</accession>
<dbReference type="EMBL" id="JALAZD010000001">
    <property type="protein sequence ID" value="MCI0127924.1"/>
    <property type="molecule type" value="Genomic_DNA"/>
</dbReference>
<name>A0AA41QNL2_9HYPH</name>
<comment type="similarity">
    <text evidence="1">Belongs to the peptidase M81 family.</text>
</comment>
<dbReference type="GO" id="GO:0006508">
    <property type="term" value="P:proteolysis"/>
    <property type="evidence" value="ECO:0007669"/>
    <property type="project" value="UniProtKB-KW"/>
</dbReference>
<keyword evidence="1" id="KW-0645">Protease</keyword>
<dbReference type="InterPro" id="IPR010799">
    <property type="entry name" value="MlrC_C"/>
</dbReference>
<dbReference type="RefSeq" id="WP_281736232.1">
    <property type="nucleotide sequence ID" value="NZ_JAKETQ010000001.1"/>
</dbReference>
<keyword evidence="5" id="KW-1185">Reference proteome</keyword>